<evidence type="ECO:0000256" key="4">
    <source>
        <dbReference type="ARBA" id="ARBA00022989"/>
    </source>
</evidence>
<sequence length="392" mass="45145">MKSPILKLCNAVQRPFARRVKTIGAWQKAMELMGMVGVMVNCALIGQSGLIERIWPDLSFGGQVVIVIVLEHLILATKMAVDMAIPDVPHWIQIETAKAEHWRREAYKRESKLLANTNEENNASSTNTTMVDKISIRKMPNSPSISHPSCSLRQRSIMCASSMLLQDLPDDILIEIGNCIPTVIDLLQCAQLNRRWNFLINNYCLKTFKEFSMRTIFPSNWPRRKTHLSNQEVRKLFIRVVGSIKILDLSELVCKMDADILEILKQAGYLEELNLQGVVTACYDRNLSKSEEYKTYIHPEQFLEVLQKCDYLRSVTFGTTLSKLSQDENVDYLTRFLQRCSSLQRLVLDDHHGSTISNWSLEFLPVDFSIWNFQNALNYKDQFSKRYPKKCD</sequence>
<dbReference type="Proteomes" id="UP000887574">
    <property type="component" value="Unplaced"/>
</dbReference>
<evidence type="ECO:0000256" key="2">
    <source>
        <dbReference type="ARBA" id="ARBA00009671"/>
    </source>
</evidence>
<keyword evidence="4" id="KW-1133">Transmembrane helix</keyword>
<dbReference type="CDD" id="cd09917">
    <property type="entry name" value="F-box_SF"/>
    <property type="match status" value="1"/>
</dbReference>
<keyword evidence="8" id="KW-1185">Reference proteome</keyword>
<evidence type="ECO:0000313" key="9">
    <source>
        <dbReference type="WBParaSite" id="jg6459"/>
    </source>
</evidence>
<evidence type="ECO:0000256" key="3">
    <source>
        <dbReference type="ARBA" id="ARBA00022692"/>
    </source>
</evidence>
<evidence type="ECO:0000256" key="5">
    <source>
        <dbReference type="ARBA" id="ARBA00023136"/>
    </source>
</evidence>
<comment type="subcellular location">
    <subcellularLocation>
        <location evidence="1 6">Membrane</location>
        <topology evidence="1 6">Multi-pass membrane protein</topology>
    </subcellularLocation>
</comment>
<dbReference type="InterPro" id="IPR001810">
    <property type="entry name" value="F-box_dom"/>
</dbReference>
<dbReference type="PANTHER" id="PTHR12308">
    <property type="entry name" value="ANOCTAMIN"/>
    <property type="match status" value="1"/>
</dbReference>
<dbReference type="InterPro" id="IPR032675">
    <property type="entry name" value="LRR_dom_sf"/>
</dbReference>
<reference evidence="9" key="1">
    <citation type="submission" date="2022-11" db="UniProtKB">
        <authorList>
            <consortium name="WormBaseParasite"/>
        </authorList>
    </citation>
    <scope>IDENTIFICATION</scope>
</reference>
<dbReference type="SUPFAM" id="SSF81383">
    <property type="entry name" value="F-box domain"/>
    <property type="match status" value="1"/>
</dbReference>
<proteinExistence type="inferred from homology"/>
<name>A0A915EKW7_9BILA</name>
<dbReference type="PANTHER" id="PTHR12308:SF51">
    <property type="entry name" value="ANOCTAMIN-8"/>
    <property type="match status" value="1"/>
</dbReference>
<evidence type="ECO:0000256" key="1">
    <source>
        <dbReference type="ARBA" id="ARBA00004141"/>
    </source>
</evidence>
<dbReference type="GO" id="GO:0005254">
    <property type="term" value="F:chloride channel activity"/>
    <property type="evidence" value="ECO:0007669"/>
    <property type="project" value="TreeGrafter"/>
</dbReference>
<dbReference type="InterPro" id="IPR007632">
    <property type="entry name" value="Anoctamin"/>
</dbReference>
<keyword evidence="5" id="KW-0472">Membrane</keyword>
<evidence type="ECO:0000313" key="8">
    <source>
        <dbReference type="Proteomes" id="UP000887574"/>
    </source>
</evidence>
<protein>
    <recommendedName>
        <fullName evidence="6">Anoctamin</fullName>
    </recommendedName>
</protein>
<dbReference type="InterPro" id="IPR049452">
    <property type="entry name" value="Anoctamin_TM"/>
</dbReference>
<dbReference type="WBParaSite" id="jg6459">
    <property type="protein sequence ID" value="jg6459"/>
    <property type="gene ID" value="jg6459"/>
</dbReference>
<accession>A0A915EKW7</accession>
<organism evidence="8 9">
    <name type="scientific">Ditylenchus dipsaci</name>
    <dbReference type="NCBI Taxonomy" id="166011"/>
    <lineage>
        <taxon>Eukaryota</taxon>
        <taxon>Metazoa</taxon>
        <taxon>Ecdysozoa</taxon>
        <taxon>Nematoda</taxon>
        <taxon>Chromadorea</taxon>
        <taxon>Rhabditida</taxon>
        <taxon>Tylenchina</taxon>
        <taxon>Tylenchomorpha</taxon>
        <taxon>Sphaerularioidea</taxon>
        <taxon>Anguinidae</taxon>
        <taxon>Anguininae</taxon>
        <taxon>Ditylenchus</taxon>
    </lineage>
</organism>
<dbReference type="InterPro" id="IPR036047">
    <property type="entry name" value="F-box-like_dom_sf"/>
</dbReference>
<dbReference type="SMART" id="SM00256">
    <property type="entry name" value="FBOX"/>
    <property type="match status" value="1"/>
</dbReference>
<dbReference type="GO" id="GO:0005886">
    <property type="term" value="C:plasma membrane"/>
    <property type="evidence" value="ECO:0007669"/>
    <property type="project" value="TreeGrafter"/>
</dbReference>
<evidence type="ECO:0000259" key="7">
    <source>
        <dbReference type="SMART" id="SM00256"/>
    </source>
</evidence>
<keyword evidence="3" id="KW-0812">Transmembrane</keyword>
<dbReference type="Pfam" id="PF04547">
    <property type="entry name" value="Anoctamin"/>
    <property type="match status" value="1"/>
</dbReference>
<feature type="domain" description="F-box" evidence="7">
    <location>
        <begin position="168"/>
        <end position="208"/>
    </location>
</feature>
<dbReference type="Pfam" id="PF12937">
    <property type="entry name" value="F-box-like"/>
    <property type="match status" value="1"/>
</dbReference>
<comment type="similarity">
    <text evidence="2 6">Belongs to the anoctamin family.</text>
</comment>
<dbReference type="Gene3D" id="3.80.10.10">
    <property type="entry name" value="Ribonuclease Inhibitor"/>
    <property type="match status" value="1"/>
</dbReference>
<evidence type="ECO:0000256" key="6">
    <source>
        <dbReference type="RuleBase" id="RU280814"/>
    </source>
</evidence>
<dbReference type="AlphaFoldDB" id="A0A915EKW7"/>